<dbReference type="AlphaFoldDB" id="A0A381YN08"/>
<sequence>VTVGYRNPFLANSQNPIAHGRCDQQDCTPIAGALPAGGPQVGEVLGTGDLQHTWLGPGHFGGLISGEYPDGRRVIWSNGRESVVKLDYDTLEVLSTLDVGDGDPSTREEWEAGVAGLDDLSGDEAIGHAVDLASRFMTGLDGVYALLDLDNTLFLGRKSCAVAYAEVDPGDRSSAIVEKARWDKPDGIEGFFVGVNMTPDGRLVLSTDHGWLISLARDFSDHVAIRIPGAAEEAADHCARMEAQRGNTGYGWVRTSLCCDDTGGIYISSVDHTHRVVWTGDRFSLDEVDGAWSAAYRNGTGRGSGTTPSLMGFGPDEDRFVVIGDGDEVVNITLFWRGRIPDDWAQLPGAPSRRIAGIGPANMGDPALPAIQTEQSITVSGYGAMTVNNEPGSRPDWLPARGARLLCFFLGHHEQYTPFGLHKYEWDPEAREFREAWVNTVVSSPNSVPYVSQGSDTVYTCGTRAGRWTIEALDWTTGRARGHWVLGDSRYNTLGGGVHLDEEGRILFGNIFGKTRILR</sequence>
<protein>
    <submittedName>
        <fullName evidence="1">Uncharacterized protein</fullName>
    </submittedName>
</protein>
<gene>
    <name evidence="1" type="ORF">METZ01_LOCUS131249</name>
</gene>
<evidence type="ECO:0000313" key="1">
    <source>
        <dbReference type="EMBL" id="SVA78395.1"/>
    </source>
</evidence>
<accession>A0A381YN08</accession>
<name>A0A381YN08_9ZZZZ</name>
<dbReference type="SUPFAM" id="SSF82171">
    <property type="entry name" value="DPP6 N-terminal domain-like"/>
    <property type="match status" value="1"/>
</dbReference>
<proteinExistence type="predicted"/>
<dbReference type="EMBL" id="UINC01018625">
    <property type="protein sequence ID" value="SVA78395.1"/>
    <property type="molecule type" value="Genomic_DNA"/>
</dbReference>
<reference evidence="1" key="1">
    <citation type="submission" date="2018-05" db="EMBL/GenBank/DDBJ databases">
        <authorList>
            <person name="Lanie J.A."/>
            <person name="Ng W.-L."/>
            <person name="Kazmierczak K.M."/>
            <person name="Andrzejewski T.M."/>
            <person name="Davidsen T.M."/>
            <person name="Wayne K.J."/>
            <person name="Tettelin H."/>
            <person name="Glass J.I."/>
            <person name="Rusch D."/>
            <person name="Podicherti R."/>
            <person name="Tsui H.-C.T."/>
            <person name="Winkler M.E."/>
        </authorList>
    </citation>
    <scope>NUCLEOTIDE SEQUENCE</scope>
</reference>
<feature type="non-terminal residue" evidence="1">
    <location>
        <position position="1"/>
    </location>
</feature>
<organism evidence="1">
    <name type="scientific">marine metagenome</name>
    <dbReference type="NCBI Taxonomy" id="408172"/>
    <lineage>
        <taxon>unclassified sequences</taxon>
        <taxon>metagenomes</taxon>
        <taxon>ecological metagenomes</taxon>
    </lineage>
</organism>